<dbReference type="InterPro" id="IPR029752">
    <property type="entry name" value="D-isomer_DH_CS1"/>
</dbReference>
<evidence type="ECO:0000313" key="9">
    <source>
        <dbReference type="Proteomes" id="UP000319576"/>
    </source>
</evidence>
<keyword evidence="2" id="KW-0028">Amino-acid biosynthesis</keyword>
<dbReference type="InterPro" id="IPR006139">
    <property type="entry name" value="D-isomer_2_OHA_DH_cat_dom"/>
</dbReference>
<evidence type="ECO:0000259" key="6">
    <source>
        <dbReference type="Pfam" id="PF00389"/>
    </source>
</evidence>
<keyword evidence="9" id="KW-1185">Reference proteome</keyword>
<gene>
    <name evidence="8" type="primary">slcC</name>
    <name evidence="8" type="ORF">ETAA1_63040</name>
</gene>
<proteinExistence type="inferred from homology"/>
<dbReference type="PANTHER" id="PTHR42789:SF1">
    <property type="entry name" value="D-ISOMER SPECIFIC 2-HYDROXYACID DEHYDROGENASE FAMILY PROTEIN (AFU_ORTHOLOGUE AFUA_6G10090)"/>
    <property type="match status" value="1"/>
</dbReference>
<dbReference type="InterPro" id="IPR006140">
    <property type="entry name" value="D-isomer_DH_NAD-bd"/>
</dbReference>
<evidence type="ECO:0000259" key="7">
    <source>
        <dbReference type="Pfam" id="PF02826"/>
    </source>
</evidence>
<accession>A0A517Y3A9</accession>
<keyword evidence="3 5" id="KW-0560">Oxidoreductase</keyword>
<organism evidence="8 9">
    <name type="scientific">Urbifossiella limnaea</name>
    <dbReference type="NCBI Taxonomy" id="2528023"/>
    <lineage>
        <taxon>Bacteria</taxon>
        <taxon>Pseudomonadati</taxon>
        <taxon>Planctomycetota</taxon>
        <taxon>Planctomycetia</taxon>
        <taxon>Gemmatales</taxon>
        <taxon>Gemmataceae</taxon>
        <taxon>Urbifossiella</taxon>
    </lineage>
</organism>
<dbReference type="SUPFAM" id="SSF51735">
    <property type="entry name" value="NAD(P)-binding Rossmann-fold domains"/>
    <property type="match status" value="1"/>
</dbReference>
<evidence type="ECO:0000256" key="1">
    <source>
        <dbReference type="ARBA" id="ARBA00005854"/>
    </source>
</evidence>
<name>A0A517Y3A9_9BACT</name>
<dbReference type="InterPro" id="IPR029753">
    <property type="entry name" value="D-isomer_DH_CS"/>
</dbReference>
<dbReference type="GO" id="GO:0051287">
    <property type="term" value="F:NAD binding"/>
    <property type="evidence" value="ECO:0007669"/>
    <property type="project" value="InterPro"/>
</dbReference>
<dbReference type="Pfam" id="PF00389">
    <property type="entry name" value="2-Hacid_dh"/>
    <property type="match status" value="1"/>
</dbReference>
<dbReference type="PROSITE" id="PS00671">
    <property type="entry name" value="D_2_HYDROXYACID_DH_3"/>
    <property type="match status" value="1"/>
</dbReference>
<dbReference type="GO" id="GO:0008652">
    <property type="term" value="P:amino acid biosynthetic process"/>
    <property type="evidence" value="ECO:0007669"/>
    <property type="project" value="UniProtKB-KW"/>
</dbReference>
<dbReference type="OrthoDB" id="277029at2"/>
<dbReference type="EMBL" id="CP036273">
    <property type="protein sequence ID" value="QDU24290.1"/>
    <property type="molecule type" value="Genomic_DNA"/>
</dbReference>
<dbReference type="PANTHER" id="PTHR42789">
    <property type="entry name" value="D-ISOMER SPECIFIC 2-HYDROXYACID DEHYDROGENASE FAMILY PROTEIN (AFU_ORTHOLOGUE AFUA_6G10090)"/>
    <property type="match status" value="1"/>
</dbReference>
<feature type="domain" description="D-isomer specific 2-hydroxyacid dehydrogenase NAD-binding" evidence="7">
    <location>
        <begin position="108"/>
        <end position="285"/>
    </location>
</feature>
<evidence type="ECO:0000256" key="4">
    <source>
        <dbReference type="ARBA" id="ARBA00023027"/>
    </source>
</evidence>
<evidence type="ECO:0000256" key="3">
    <source>
        <dbReference type="ARBA" id="ARBA00023002"/>
    </source>
</evidence>
<reference evidence="8 9" key="1">
    <citation type="submission" date="2019-02" db="EMBL/GenBank/DDBJ databases">
        <title>Deep-cultivation of Planctomycetes and their phenomic and genomic characterization uncovers novel biology.</title>
        <authorList>
            <person name="Wiegand S."/>
            <person name="Jogler M."/>
            <person name="Boedeker C."/>
            <person name="Pinto D."/>
            <person name="Vollmers J."/>
            <person name="Rivas-Marin E."/>
            <person name="Kohn T."/>
            <person name="Peeters S.H."/>
            <person name="Heuer A."/>
            <person name="Rast P."/>
            <person name="Oberbeckmann S."/>
            <person name="Bunk B."/>
            <person name="Jeske O."/>
            <person name="Meyerdierks A."/>
            <person name="Storesund J.E."/>
            <person name="Kallscheuer N."/>
            <person name="Luecker S."/>
            <person name="Lage O.M."/>
            <person name="Pohl T."/>
            <person name="Merkel B.J."/>
            <person name="Hornburger P."/>
            <person name="Mueller R.-W."/>
            <person name="Bruemmer F."/>
            <person name="Labrenz M."/>
            <person name="Spormann A.M."/>
            <person name="Op den Camp H."/>
            <person name="Overmann J."/>
            <person name="Amann R."/>
            <person name="Jetten M.S.M."/>
            <person name="Mascher T."/>
            <person name="Medema M.H."/>
            <person name="Devos D.P."/>
            <person name="Kaster A.-K."/>
            <person name="Ovreas L."/>
            <person name="Rohde M."/>
            <person name="Galperin M.Y."/>
            <person name="Jogler C."/>
        </authorList>
    </citation>
    <scope>NUCLEOTIDE SEQUENCE [LARGE SCALE GENOMIC DNA]</scope>
    <source>
        <strain evidence="8 9">ETA_A1</strain>
    </source>
</reference>
<dbReference type="GO" id="GO:0102155">
    <property type="term" value="F:S-sulfolactate dehydrogenase activity"/>
    <property type="evidence" value="ECO:0007669"/>
    <property type="project" value="UniProtKB-EC"/>
</dbReference>
<dbReference type="InterPro" id="IPR036291">
    <property type="entry name" value="NAD(P)-bd_dom_sf"/>
</dbReference>
<keyword evidence="4" id="KW-0520">NAD</keyword>
<dbReference type="KEGG" id="uli:ETAA1_63040"/>
<dbReference type="AlphaFoldDB" id="A0A517Y3A9"/>
<dbReference type="Gene3D" id="3.40.50.720">
    <property type="entry name" value="NAD(P)-binding Rossmann-like Domain"/>
    <property type="match status" value="2"/>
</dbReference>
<protein>
    <submittedName>
        <fullName evidence="8">(S)-sulfolactate dehydrogenase</fullName>
        <ecNumber evidence="8">1.1.1.310</ecNumber>
    </submittedName>
</protein>
<feature type="domain" description="D-isomer specific 2-hydroxyacid dehydrogenase catalytic" evidence="6">
    <location>
        <begin position="7"/>
        <end position="310"/>
    </location>
</feature>
<dbReference type="Pfam" id="PF02826">
    <property type="entry name" value="2-Hacid_dh_C"/>
    <property type="match status" value="1"/>
</dbReference>
<evidence type="ECO:0000256" key="5">
    <source>
        <dbReference type="RuleBase" id="RU003719"/>
    </source>
</evidence>
<evidence type="ECO:0000256" key="2">
    <source>
        <dbReference type="ARBA" id="ARBA00022605"/>
    </source>
</evidence>
<dbReference type="InterPro" id="IPR050857">
    <property type="entry name" value="D-2-hydroxyacid_DH"/>
</dbReference>
<evidence type="ECO:0000313" key="8">
    <source>
        <dbReference type="EMBL" id="QDU24290.1"/>
    </source>
</evidence>
<dbReference type="SUPFAM" id="SSF52283">
    <property type="entry name" value="Formate/glycerate dehydrogenase catalytic domain-like"/>
    <property type="match status" value="1"/>
</dbReference>
<dbReference type="RefSeq" id="WP_145244455.1">
    <property type="nucleotide sequence ID" value="NZ_CP036273.1"/>
</dbReference>
<comment type="similarity">
    <text evidence="1 5">Belongs to the D-isomer specific 2-hydroxyacid dehydrogenase family.</text>
</comment>
<dbReference type="PROSITE" id="PS00065">
    <property type="entry name" value="D_2_HYDROXYACID_DH_1"/>
    <property type="match status" value="1"/>
</dbReference>
<dbReference type="Proteomes" id="UP000319576">
    <property type="component" value="Chromosome"/>
</dbReference>
<dbReference type="EC" id="1.1.1.310" evidence="8"/>
<sequence>MTEPPLVLVTEDSDAAPLAWLKQNARVVEAAPDTPEFDAALPHALGLVVRTYTRVNAAMLARAPQLKVVGRGGVGLENIDVPACRARGVEVVYTPDANTLAVGDFVVGYMLQLLRPWAFFRDKAYTPAEFKRVRNEQRGVQLNELTLGVLGMGRVGRRVGHVVANGFGMRVIYHDLLDVRPHLTFPAEAVDPPTLFREADVLTLHTDMRPGNEHLVGAPQLALMKPTAILINASRGEVLDAAALAAALRAKKLAGAAVDVFDPEPPPADFPLLGMDNVLLTPHMAARTYTAVENMSWVVRDVLGVIAGRPPQFPAP</sequence>